<dbReference type="PIRSF" id="PIRSF013171">
    <property type="entry name" value="Pur_nuclsid_perm"/>
    <property type="match status" value="1"/>
</dbReference>
<dbReference type="PANTHER" id="PTHR38643:SF1">
    <property type="entry name" value="PURINE NUCLEOSIDE PERMEASE C285.05-RELATED"/>
    <property type="match status" value="1"/>
</dbReference>
<dbReference type="OrthoDB" id="2331083at2759"/>
<keyword evidence="1" id="KW-0732">Signal</keyword>
<comment type="caution">
    <text evidence="2">The sequence shown here is derived from an EMBL/GenBank/DDBJ whole genome shotgun (WGS) entry which is preliminary data.</text>
</comment>
<accession>A0A2S4KUH8</accession>
<keyword evidence="3" id="KW-1185">Reference proteome</keyword>
<name>A0A2S4KUH8_9HYPO</name>
<dbReference type="PANTHER" id="PTHR38643">
    <property type="entry name" value="PURINE NUCLEOSIDE PERMEASE C285.05-RELATED"/>
    <property type="match status" value="1"/>
</dbReference>
<protein>
    <submittedName>
        <fullName evidence="2">Purine nucleoside permease</fullName>
    </submittedName>
</protein>
<dbReference type="Proteomes" id="UP000237481">
    <property type="component" value="Unassembled WGS sequence"/>
</dbReference>
<evidence type="ECO:0000313" key="2">
    <source>
        <dbReference type="EMBL" id="POR33821.1"/>
    </source>
</evidence>
<dbReference type="AlphaFoldDB" id="A0A2S4KUH8"/>
<evidence type="ECO:0000313" key="3">
    <source>
        <dbReference type="Proteomes" id="UP000237481"/>
    </source>
</evidence>
<dbReference type="GO" id="GO:0055085">
    <property type="term" value="P:transmembrane transport"/>
    <property type="evidence" value="ECO:0007669"/>
    <property type="project" value="InterPro"/>
</dbReference>
<dbReference type="EMBL" id="PKSG01000646">
    <property type="protein sequence ID" value="POR33821.1"/>
    <property type="molecule type" value="Genomic_DNA"/>
</dbReference>
<dbReference type="Pfam" id="PF06516">
    <property type="entry name" value="NUP"/>
    <property type="match status" value="1"/>
</dbReference>
<dbReference type="GO" id="GO:0005783">
    <property type="term" value="C:endoplasmic reticulum"/>
    <property type="evidence" value="ECO:0007669"/>
    <property type="project" value="TreeGrafter"/>
</dbReference>
<dbReference type="STRING" id="94208.A0A2S4KUH8"/>
<proteinExistence type="predicted"/>
<feature type="signal peptide" evidence="1">
    <location>
        <begin position="1"/>
        <end position="21"/>
    </location>
</feature>
<evidence type="ECO:0000256" key="1">
    <source>
        <dbReference type="SAM" id="SignalP"/>
    </source>
</evidence>
<sequence length="425" mass="46916">MRFCRVLFALLHMQLIPPAMADNSQGSGKIAPRVMIVSMNITNITSPQWTPEAKVWYDRFHESKLGNLTSLAVPLPGLSMLFPHVFCTEDGRVCQLTVGEGEINSAASMMALVLSREFDLRQTYFLLAGIAGANPQYATIGSVALARFAVQVALQYEIDPRSLPQDWTTGYISYGRNYPFEYPCITYGTEVFEVNDKLRDVASLLASKATLADEEGPRQYRSRYGGTRHHYAMGPKPPSVVKCDSATSDVYYSGTRLAQAFENTTDVWTNGTGVYCMSAQEENATLEVLVRAAIEGLVDFARVIIMRTVVVTGSNFDRPPPDLSDWQHLTNTNQNGFRIAIDNIYNAGIEIVKGIVTEWNCTFRRGIAPANYIGDIFGSLGGHPDFGFGSLTGGKRVERAGRTGDLAKLEMDRRGQFGPRAMTKI</sequence>
<feature type="chain" id="PRO_5015404847" evidence="1">
    <location>
        <begin position="22"/>
        <end position="425"/>
    </location>
</feature>
<organism evidence="2 3">
    <name type="scientific">Tolypocladium paradoxum</name>
    <dbReference type="NCBI Taxonomy" id="94208"/>
    <lineage>
        <taxon>Eukaryota</taxon>
        <taxon>Fungi</taxon>
        <taxon>Dikarya</taxon>
        <taxon>Ascomycota</taxon>
        <taxon>Pezizomycotina</taxon>
        <taxon>Sordariomycetes</taxon>
        <taxon>Hypocreomycetidae</taxon>
        <taxon>Hypocreales</taxon>
        <taxon>Ophiocordycipitaceae</taxon>
        <taxon>Tolypocladium</taxon>
    </lineage>
</organism>
<dbReference type="InterPro" id="IPR009486">
    <property type="entry name" value="Pur_nuclsid_perm"/>
</dbReference>
<reference evidence="2 3" key="1">
    <citation type="submission" date="2018-01" db="EMBL/GenBank/DDBJ databases">
        <title>Harnessing the power of phylogenomics to disentangle the directionality and signatures of interkingdom host jumping in the parasitic fungal genus Tolypocladium.</title>
        <authorList>
            <person name="Quandt C.A."/>
            <person name="Patterson W."/>
            <person name="Spatafora J.W."/>
        </authorList>
    </citation>
    <scope>NUCLEOTIDE SEQUENCE [LARGE SCALE GENOMIC DNA]</scope>
    <source>
        <strain evidence="2 3">NRBC 100945</strain>
    </source>
</reference>
<gene>
    <name evidence="2" type="ORF">TPAR_06001</name>
</gene>